<protein>
    <submittedName>
        <fullName evidence="5">MarR family transcriptional regulator</fullName>
    </submittedName>
</protein>
<dbReference type="Gene3D" id="1.10.10.10">
    <property type="entry name" value="Winged helix-like DNA-binding domain superfamily/Winged helix DNA-binding domain"/>
    <property type="match status" value="1"/>
</dbReference>
<dbReference type="RefSeq" id="WP_338449467.1">
    <property type="nucleotide sequence ID" value="NZ_CP137640.1"/>
</dbReference>
<sequence length="139" mass="15782">MFELNESLSFLLSKCNQTAFALSQERLSEYSLTPEQAVALTYLFKKDGINQLQLGEMIQKDRTTISGIVNKLEASGYIRKGVNPSDKRSSLIYITEKALAIKEAMLEQAVEVNRFLTKDLTDQERECLITALKKIRNCK</sequence>
<dbReference type="PRINTS" id="PR00598">
    <property type="entry name" value="HTHMARR"/>
</dbReference>
<dbReference type="InterPro" id="IPR036390">
    <property type="entry name" value="WH_DNA-bd_sf"/>
</dbReference>
<dbReference type="Proteomes" id="UP001357223">
    <property type="component" value="Chromosome"/>
</dbReference>
<dbReference type="PROSITE" id="PS01117">
    <property type="entry name" value="HTH_MARR_1"/>
    <property type="match status" value="1"/>
</dbReference>
<dbReference type="EMBL" id="CP137640">
    <property type="protein sequence ID" value="WVX80536.1"/>
    <property type="molecule type" value="Genomic_DNA"/>
</dbReference>
<dbReference type="PROSITE" id="PS50995">
    <property type="entry name" value="HTH_MARR_2"/>
    <property type="match status" value="1"/>
</dbReference>
<dbReference type="InterPro" id="IPR000835">
    <property type="entry name" value="HTH_MarR-typ"/>
</dbReference>
<keyword evidence="3" id="KW-0804">Transcription</keyword>
<evidence type="ECO:0000256" key="1">
    <source>
        <dbReference type="ARBA" id="ARBA00023015"/>
    </source>
</evidence>
<feature type="domain" description="HTH marR-type" evidence="4">
    <location>
        <begin position="1"/>
        <end position="137"/>
    </location>
</feature>
<keyword evidence="1" id="KW-0805">Transcription regulation</keyword>
<evidence type="ECO:0000256" key="3">
    <source>
        <dbReference type="ARBA" id="ARBA00023163"/>
    </source>
</evidence>
<dbReference type="PANTHER" id="PTHR42756:SF1">
    <property type="entry name" value="TRANSCRIPTIONAL REPRESSOR OF EMRAB OPERON"/>
    <property type="match status" value="1"/>
</dbReference>
<dbReference type="PANTHER" id="PTHR42756">
    <property type="entry name" value="TRANSCRIPTIONAL REGULATOR, MARR"/>
    <property type="match status" value="1"/>
</dbReference>
<organism evidence="5 6">
    <name type="scientific">Niallia oryzisoli</name>
    <dbReference type="NCBI Taxonomy" id="1737571"/>
    <lineage>
        <taxon>Bacteria</taxon>
        <taxon>Bacillati</taxon>
        <taxon>Bacillota</taxon>
        <taxon>Bacilli</taxon>
        <taxon>Bacillales</taxon>
        <taxon>Bacillaceae</taxon>
        <taxon>Niallia</taxon>
    </lineage>
</organism>
<keyword evidence="6" id="KW-1185">Reference proteome</keyword>
<dbReference type="SUPFAM" id="SSF46785">
    <property type="entry name" value="Winged helix' DNA-binding domain"/>
    <property type="match status" value="1"/>
</dbReference>
<dbReference type="SMART" id="SM00347">
    <property type="entry name" value="HTH_MARR"/>
    <property type="match status" value="1"/>
</dbReference>
<evidence type="ECO:0000313" key="5">
    <source>
        <dbReference type="EMBL" id="WVX80536.1"/>
    </source>
</evidence>
<evidence type="ECO:0000259" key="4">
    <source>
        <dbReference type="PROSITE" id="PS50995"/>
    </source>
</evidence>
<evidence type="ECO:0000256" key="2">
    <source>
        <dbReference type="ARBA" id="ARBA00023125"/>
    </source>
</evidence>
<reference evidence="5 6" key="1">
    <citation type="submission" date="2023-10" db="EMBL/GenBank/DDBJ databases">
        <title>Niallia locisalis sp.nov. isolated from a salt pond sample.</title>
        <authorList>
            <person name="Li X.-J."/>
            <person name="Dong L."/>
        </authorList>
    </citation>
    <scope>NUCLEOTIDE SEQUENCE [LARGE SCALE GENOMIC DNA]</scope>
    <source>
        <strain evidence="5 6">DSM 29761</strain>
    </source>
</reference>
<dbReference type="InterPro" id="IPR036388">
    <property type="entry name" value="WH-like_DNA-bd_sf"/>
</dbReference>
<dbReference type="Pfam" id="PF01047">
    <property type="entry name" value="MarR"/>
    <property type="match status" value="1"/>
</dbReference>
<keyword evidence="2" id="KW-0238">DNA-binding</keyword>
<evidence type="ECO:0000313" key="6">
    <source>
        <dbReference type="Proteomes" id="UP001357223"/>
    </source>
</evidence>
<dbReference type="InterPro" id="IPR023187">
    <property type="entry name" value="Tscrpt_reg_MarR-type_CS"/>
</dbReference>
<gene>
    <name evidence="5" type="ORF">R4Z09_25375</name>
</gene>
<name>A0ABZ2CBK3_9BACI</name>
<accession>A0ABZ2CBK3</accession>
<proteinExistence type="predicted"/>